<organism evidence="1 2">
    <name type="scientific">Anaeroplasma bactoclasticum</name>
    <dbReference type="NCBI Taxonomy" id="2088"/>
    <lineage>
        <taxon>Bacteria</taxon>
        <taxon>Bacillati</taxon>
        <taxon>Mycoplasmatota</taxon>
        <taxon>Mollicutes</taxon>
        <taxon>Anaeroplasmatales</taxon>
        <taxon>Anaeroplasmataceae</taxon>
        <taxon>Anaeroplasma</taxon>
    </lineage>
</organism>
<keyword evidence="2" id="KW-1185">Reference proteome</keyword>
<dbReference type="EMBL" id="QXEV01000019">
    <property type="protein sequence ID" value="RIA75448.1"/>
    <property type="molecule type" value="Genomic_DNA"/>
</dbReference>
<reference evidence="1 2" key="1">
    <citation type="submission" date="2018-08" db="EMBL/GenBank/DDBJ databases">
        <title>Genomic Encyclopedia of Archaeal and Bacterial Type Strains, Phase II (KMG-II): from individual species to whole genera.</title>
        <authorList>
            <person name="Goeker M."/>
        </authorList>
    </citation>
    <scope>NUCLEOTIDE SEQUENCE [LARGE SCALE GENOMIC DNA]</scope>
    <source>
        <strain evidence="1 2">ATCC 27112</strain>
    </source>
</reference>
<dbReference type="RefSeq" id="WP_119016600.1">
    <property type="nucleotide sequence ID" value="NZ_QXEV01000019.1"/>
</dbReference>
<proteinExistence type="predicted"/>
<dbReference type="InterPro" id="IPR043733">
    <property type="entry name" value="DUF5677"/>
</dbReference>
<dbReference type="InParanoid" id="A0A397RP45"/>
<comment type="caution">
    <text evidence="1">The sequence shown here is derived from an EMBL/GenBank/DDBJ whole genome shotgun (WGS) entry which is preliminary data.</text>
</comment>
<dbReference type="AlphaFoldDB" id="A0A397RP45"/>
<dbReference type="Pfam" id="PF18928">
    <property type="entry name" value="DUF5677"/>
    <property type="match status" value="1"/>
</dbReference>
<name>A0A397RP45_9MOLU</name>
<accession>A0A397RP45</accession>
<protein>
    <submittedName>
        <fullName evidence="1">Uncharacterized protein</fullName>
    </submittedName>
</protein>
<evidence type="ECO:0000313" key="1">
    <source>
        <dbReference type="EMBL" id="RIA75448.1"/>
    </source>
</evidence>
<gene>
    <name evidence="1" type="ORF">EI71_01483</name>
</gene>
<evidence type="ECO:0000313" key="2">
    <source>
        <dbReference type="Proteomes" id="UP000266506"/>
    </source>
</evidence>
<dbReference type="Proteomes" id="UP000266506">
    <property type="component" value="Unassembled WGS sequence"/>
</dbReference>
<sequence length="327" mass="38979">MNNIPPFDPKFIEEMKKQNDFMMEFAEKQRQADNKVLKKLFAGKIKQSFLIEMKEKITHRPDMMDLAVNHYDVLNFSHESMVLGKDNLELDVCKFITMYHFFNTLTLDDAKRASYHDDEEYKNKLSNQVVDAIKLRNAALMYNAKDSLEAYYPLTYSLFALNNFLIIEFDRCMKERKYPKIKNAIFKSQMQFKMLKKIKAILVLVDNNLIEEAFNPLRSLYELYMIYLTLDNCDAKVVERYCRYVEYQFEYQKTNTIAKEVEDSFNNLKNNGSKITKIDYLNFGWLDSILGYNYINIDERKYRIVDIANYLDMKYKSQIALKSLWSN</sequence>